<dbReference type="eggNOG" id="ENOG502Z82C">
    <property type="taxonomic scope" value="Bacteria"/>
</dbReference>
<dbReference type="GO" id="GO:0006308">
    <property type="term" value="P:DNA catabolic process"/>
    <property type="evidence" value="ECO:0007669"/>
    <property type="project" value="InterPro"/>
</dbReference>
<dbReference type="CDD" id="cd11010">
    <property type="entry name" value="S1-P1_nuclease"/>
    <property type="match status" value="1"/>
</dbReference>
<accession>L8JNK9</accession>
<dbReference type="SUPFAM" id="SSF48537">
    <property type="entry name" value="Phospholipase C/P1 nuclease"/>
    <property type="match status" value="1"/>
</dbReference>
<evidence type="ECO:0000256" key="1">
    <source>
        <dbReference type="ARBA" id="ARBA00022722"/>
    </source>
</evidence>
<evidence type="ECO:0000313" key="7">
    <source>
        <dbReference type="EMBL" id="ELR69114.1"/>
    </source>
</evidence>
<dbReference type="GO" id="GO:0016788">
    <property type="term" value="F:hydrolase activity, acting on ester bonds"/>
    <property type="evidence" value="ECO:0007669"/>
    <property type="project" value="InterPro"/>
</dbReference>
<evidence type="ECO:0000256" key="5">
    <source>
        <dbReference type="ARBA" id="ARBA00023157"/>
    </source>
</evidence>
<dbReference type="EMBL" id="AMZN01000084">
    <property type="protein sequence ID" value="ELR69114.1"/>
    <property type="molecule type" value="Genomic_DNA"/>
</dbReference>
<comment type="caution">
    <text evidence="7">The sequence shown here is derived from an EMBL/GenBank/DDBJ whole genome shotgun (WGS) entry which is preliminary data.</text>
</comment>
<sequence>MHDFLFFTALKGKTMIKKVTLILFAFVSLQAFGWGITGHRTVGHVAEKHLSKRAKKNIEKILGGESLAVASNWMDDIKSDNAYDHTHDWHWVTIPDGLTYEETEKNPNGDIIQTIERLIEELKKGGLTKKDEAERLKMLIHLVGDLHQPLHIGKGDDMGGNAVKLKWFWDSSNLHRVWDSGLIDSQQYSYTELADVVDLTEKELIKKWQSTSVRDWAYESMALRNQIYDLPEDMNLNYEYRYKNWATVQLRLAQAGVRLAGILNEIYG</sequence>
<keyword evidence="5" id="KW-1015">Disulfide bond</keyword>
<dbReference type="GO" id="GO:0003676">
    <property type="term" value="F:nucleic acid binding"/>
    <property type="evidence" value="ECO:0007669"/>
    <property type="project" value="InterPro"/>
</dbReference>
<keyword evidence="3 7" id="KW-0255">Endonuclease</keyword>
<evidence type="ECO:0000256" key="2">
    <source>
        <dbReference type="ARBA" id="ARBA00022723"/>
    </source>
</evidence>
<dbReference type="STRING" id="1237149.C900_05503"/>
<reference evidence="7 8" key="1">
    <citation type="submission" date="2012-12" db="EMBL/GenBank/DDBJ databases">
        <title>Genome assembly of Fulvivirga imtechensis AK7.</title>
        <authorList>
            <person name="Nupur N."/>
            <person name="Khatri I."/>
            <person name="Kumar R."/>
            <person name="Subramanian S."/>
            <person name="Pinnaka A."/>
        </authorList>
    </citation>
    <scope>NUCLEOTIDE SEQUENCE [LARGE SCALE GENOMIC DNA]</scope>
    <source>
        <strain evidence="7 8">AK7</strain>
    </source>
</reference>
<keyword evidence="4" id="KW-0378">Hydrolase</keyword>
<keyword evidence="6" id="KW-0325">Glycoprotein</keyword>
<evidence type="ECO:0000256" key="6">
    <source>
        <dbReference type="ARBA" id="ARBA00023180"/>
    </source>
</evidence>
<dbReference type="Proteomes" id="UP000011135">
    <property type="component" value="Unassembled WGS sequence"/>
</dbReference>
<keyword evidence="1" id="KW-0540">Nuclease</keyword>
<evidence type="ECO:0000313" key="8">
    <source>
        <dbReference type="Proteomes" id="UP000011135"/>
    </source>
</evidence>
<dbReference type="Pfam" id="PF02265">
    <property type="entry name" value="S1-P1_nuclease"/>
    <property type="match status" value="1"/>
</dbReference>
<dbReference type="AlphaFoldDB" id="L8JNK9"/>
<name>L8JNK9_9BACT</name>
<proteinExistence type="predicted"/>
<organism evidence="7 8">
    <name type="scientific">Fulvivirga imtechensis AK7</name>
    <dbReference type="NCBI Taxonomy" id="1237149"/>
    <lineage>
        <taxon>Bacteria</taxon>
        <taxon>Pseudomonadati</taxon>
        <taxon>Bacteroidota</taxon>
        <taxon>Cytophagia</taxon>
        <taxon>Cytophagales</taxon>
        <taxon>Fulvivirgaceae</taxon>
        <taxon>Fulvivirga</taxon>
    </lineage>
</organism>
<dbReference type="PANTHER" id="PTHR33146">
    <property type="entry name" value="ENDONUCLEASE 4"/>
    <property type="match status" value="1"/>
</dbReference>
<keyword evidence="2" id="KW-0479">Metal-binding</keyword>
<dbReference type="InterPro" id="IPR008947">
    <property type="entry name" value="PLipase_C/P1_nuclease_dom_sf"/>
</dbReference>
<dbReference type="GO" id="GO:0004519">
    <property type="term" value="F:endonuclease activity"/>
    <property type="evidence" value="ECO:0007669"/>
    <property type="project" value="UniProtKB-KW"/>
</dbReference>
<protein>
    <submittedName>
        <fullName evidence="7">Endonuclease</fullName>
    </submittedName>
</protein>
<dbReference type="InterPro" id="IPR003154">
    <property type="entry name" value="S1/P1nuclease"/>
</dbReference>
<dbReference type="Gene3D" id="1.10.575.10">
    <property type="entry name" value="P1 Nuclease"/>
    <property type="match status" value="1"/>
</dbReference>
<gene>
    <name evidence="7" type="ORF">C900_05503</name>
</gene>
<dbReference type="GO" id="GO:0046872">
    <property type="term" value="F:metal ion binding"/>
    <property type="evidence" value="ECO:0007669"/>
    <property type="project" value="UniProtKB-KW"/>
</dbReference>
<evidence type="ECO:0000256" key="3">
    <source>
        <dbReference type="ARBA" id="ARBA00022759"/>
    </source>
</evidence>
<keyword evidence="8" id="KW-1185">Reference proteome</keyword>
<dbReference type="PANTHER" id="PTHR33146:SF26">
    <property type="entry name" value="ENDONUCLEASE 4"/>
    <property type="match status" value="1"/>
</dbReference>
<evidence type="ECO:0000256" key="4">
    <source>
        <dbReference type="ARBA" id="ARBA00022801"/>
    </source>
</evidence>